<sequence length="356" mass="35804">MTGGSAAPGPTMRALQITGPGRLEWREVPVPAPAVGQLLVRVAAAGVCHSDLHVLHADRQRPAPMTLGHEIAGTVAAAGDAVSPIPVGTAGVVYLCWSCGSCRECTAGRQNLCLAAGRSAMPPCPGLMGHDGGMAEYVAVPASAFVPTDIAPVQAAPLADAALTSYHAINGTREHLRPGGTAVVIGVGGLGHIAVQILRAVSPARVVAVDLAQDKLDTATRLGADVALAADDTAAETILRLTGGRGADAVFDFVGVDATAQLAVRTVAPGGAYRMVGLGGGAPGIAADGALGDAWPWGASIRKSYAGTRNDLVDSLALAASGAIRADIETFPLAEGPAVFARLERGEILGRAVLIP</sequence>
<gene>
    <name evidence="11" type="ORF">GCM10023353_15330</name>
</gene>
<evidence type="ECO:0000256" key="5">
    <source>
        <dbReference type="ARBA" id="ARBA00022833"/>
    </source>
</evidence>
<dbReference type="InterPro" id="IPR013149">
    <property type="entry name" value="ADH-like_C"/>
</dbReference>
<dbReference type="EC" id="1.1.1.1" evidence="3"/>
<comment type="similarity">
    <text evidence="2 9">Belongs to the zinc-containing alcohol dehydrogenase family.</text>
</comment>
<evidence type="ECO:0000259" key="10">
    <source>
        <dbReference type="SMART" id="SM00829"/>
    </source>
</evidence>
<dbReference type="InterPro" id="IPR013154">
    <property type="entry name" value="ADH-like_N"/>
</dbReference>
<dbReference type="SUPFAM" id="SSF50129">
    <property type="entry name" value="GroES-like"/>
    <property type="match status" value="1"/>
</dbReference>
<evidence type="ECO:0000256" key="8">
    <source>
        <dbReference type="ARBA" id="ARBA00049243"/>
    </source>
</evidence>
<comment type="catalytic activity">
    <reaction evidence="8">
        <text>a primary alcohol + NAD(+) = an aldehyde + NADH + H(+)</text>
        <dbReference type="Rhea" id="RHEA:10736"/>
        <dbReference type="ChEBI" id="CHEBI:15378"/>
        <dbReference type="ChEBI" id="CHEBI:15734"/>
        <dbReference type="ChEBI" id="CHEBI:17478"/>
        <dbReference type="ChEBI" id="CHEBI:57540"/>
        <dbReference type="ChEBI" id="CHEBI:57945"/>
        <dbReference type="EC" id="1.1.1.1"/>
    </reaction>
</comment>
<dbReference type="PROSITE" id="PS00059">
    <property type="entry name" value="ADH_ZINC"/>
    <property type="match status" value="1"/>
</dbReference>
<evidence type="ECO:0000256" key="7">
    <source>
        <dbReference type="ARBA" id="ARBA00049164"/>
    </source>
</evidence>
<evidence type="ECO:0000256" key="6">
    <source>
        <dbReference type="ARBA" id="ARBA00023002"/>
    </source>
</evidence>
<accession>A0ABP9CN74</accession>
<dbReference type="SMART" id="SM00829">
    <property type="entry name" value="PKS_ER"/>
    <property type="match status" value="1"/>
</dbReference>
<dbReference type="Gene3D" id="3.90.180.10">
    <property type="entry name" value="Medium-chain alcohol dehydrogenases, catalytic domain"/>
    <property type="match status" value="1"/>
</dbReference>
<comment type="caution">
    <text evidence="11">The sequence shown here is derived from an EMBL/GenBank/DDBJ whole genome shotgun (WGS) entry which is preliminary data.</text>
</comment>
<keyword evidence="6" id="KW-0560">Oxidoreductase</keyword>
<comment type="cofactor">
    <cofactor evidence="1 9">
        <name>Zn(2+)</name>
        <dbReference type="ChEBI" id="CHEBI:29105"/>
    </cofactor>
</comment>
<dbReference type="EMBL" id="BAABKQ010000001">
    <property type="protein sequence ID" value="GAA4811677.1"/>
    <property type="molecule type" value="Genomic_DNA"/>
</dbReference>
<dbReference type="Gene3D" id="3.40.50.720">
    <property type="entry name" value="NAD(P)-binding Rossmann-like Domain"/>
    <property type="match status" value="1"/>
</dbReference>
<dbReference type="InterPro" id="IPR011032">
    <property type="entry name" value="GroES-like_sf"/>
</dbReference>
<dbReference type="CDD" id="cd05284">
    <property type="entry name" value="arabinose_DH_like"/>
    <property type="match status" value="1"/>
</dbReference>
<reference evidence="12" key="1">
    <citation type="journal article" date="2019" name="Int. J. Syst. Evol. Microbiol.">
        <title>The Global Catalogue of Microorganisms (GCM) 10K type strain sequencing project: providing services to taxonomists for standard genome sequencing and annotation.</title>
        <authorList>
            <consortium name="The Broad Institute Genomics Platform"/>
            <consortium name="The Broad Institute Genome Sequencing Center for Infectious Disease"/>
            <person name="Wu L."/>
            <person name="Ma J."/>
        </authorList>
    </citation>
    <scope>NUCLEOTIDE SEQUENCE [LARGE SCALE GENOMIC DNA]</scope>
    <source>
        <strain evidence="12">JCM 18542</strain>
    </source>
</reference>
<dbReference type="InterPro" id="IPR002328">
    <property type="entry name" value="ADH_Zn_CS"/>
</dbReference>
<keyword evidence="4 9" id="KW-0479">Metal-binding</keyword>
<evidence type="ECO:0000313" key="11">
    <source>
        <dbReference type="EMBL" id="GAA4811677.1"/>
    </source>
</evidence>
<organism evidence="11 12">
    <name type="scientific">Tomitella cavernea</name>
    <dbReference type="NCBI Taxonomy" id="1387982"/>
    <lineage>
        <taxon>Bacteria</taxon>
        <taxon>Bacillati</taxon>
        <taxon>Actinomycetota</taxon>
        <taxon>Actinomycetes</taxon>
        <taxon>Mycobacteriales</taxon>
        <taxon>Tomitella</taxon>
    </lineage>
</organism>
<dbReference type="Pfam" id="PF08240">
    <property type="entry name" value="ADH_N"/>
    <property type="match status" value="1"/>
</dbReference>
<keyword evidence="12" id="KW-1185">Reference proteome</keyword>
<proteinExistence type="inferred from homology"/>
<evidence type="ECO:0000256" key="4">
    <source>
        <dbReference type="ARBA" id="ARBA00022723"/>
    </source>
</evidence>
<dbReference type="PANTHER" id="PTHR42940:SF8">
    <property type="entry name" value="VACUOLAR PROTEIN SORTING-ASSOCIATED PROTEIN 11"/>
    <property type="match status" value="1"/>
</dbReference>
<protein>
    <recommendedName>
        <fullName evidence="3">alcohol dehydrogenase</fullName>
        <ecNumber evidence="3">1.1.1.1</ecNumber>
    </recommendedName>
</protein>
<evidence type="ECO:0000256" key="3">
    <source>
        <dbReference type="ARBA" id="ARBA00013190"/>
    </source>
</evidence>
<evidence type="ECO:0000313" key="12">
    <source>
        <dbReference type="Proteomes" id="UP001500839"/>
    </source>
</evidence>
<keyword evidence="5 9" id="KW-0862">Zinc</keyword>
<dbReference type="InterPro" id="IPR020843">
    <property type="entry name" value="ER"/>
</dbReference>
<dbReference type="Pfam" id="PF00107">
    <property type="entry name" value="ADH_zinc_N"/>
    <property type="match status" value="1"/>
</dbReference>
<name>A0ABP9CN74_9ACTN</name>
<comment type="catalytic activity">
    <reaction evidence="7">
        <text>a secondary alcohol + NAD(+) = a ketone + NADH + H(+)</text>
        <dbReference type="Rhea" id="RHEA:10740"/>
        <dbReference type="ChEBI" id="CHEBI:15378"/>
        <dbReference type="ChEBI" id="CHEBI:17087"/>
        <dbReference type="ChEBI" id="CHEBI:35681"/>
        <dbReference type="ChEBI" id="CHEBI:57540"/>
        <dbReference type="ChEBI" id="CHEBI:57945"/>
        <dbReference type="EC" id="1.1.1.1"/>
    </reaction>
</comment>
<evidence type="ECO:0000256" key="2">
    <source>
        <dbReference type="ARBA" id="ARBA00008072"/>
    </source>
</evidence>
<dbReference type="SUPFAM" id="SSF51735">
    <property type="entry name" value="NAD(P)-binding Rossmann-fold domains"/>
    <property type="match status" value="1"/>
</dbReference>
<dbReference type="PANTHER" id="PTHR42940">
    <property type="entry name" value="ALCOHOL DEHYDROGENASE 1-RELATED"/>
    <property type="match status" value="1"/>
</dbReference>
<dbReference type="InterPro" id="IPR036291">
    <property type="entry name" value="NAD(P)-bd_dom_sf"/>
</dbReference>
<dbReference type="Proteomes" id="UP001500839">
    <property type="component" value="Unassembled WGS sequence"/>
</dbReference>
<evidence type="ECO:0000256" key="1">
    <source>
        <dbReference type="ARBA" id="ARBA00001947"/>
    </source>
</evidence>
<evidence type="ECO:0000256" key="9">
    <source>
        <dbReference type="RuleBase" id="RU361277"/>
    </source>
</evidence>
<feature type="domain" description="Enoyl reductase (ER)" evidence="10">
    <location>
        <begin position="21"/>
        <end position="354"/>
    </location>
</feature>